<gene>
    <name evidence="1" type="ORF">METZ01_LOCUS186706</name>
</gene>
<dbReference type="InterPro" id="IPR015421">
    <property type="entry name" value="PyrdxlP-dep_Trfase_major"/>
</dbReference>
<dbReference type="AlphaFoldDB" id="A0A382D729"/>
<dbReference type="EMBL" id="UINC01037809">
    <property type="protein sequence ID" value="SVB33852.1"/>
    <property type="molecule type" value="Genomic_DNA"/>
</dbReference>
<organism evidence="1">
    <name type="scientific">marine metagenome</name>
    <dbReference type="NCBI Taxonomy" id="408172"/>
    <lineage>
        <taxon>unclassified sequences</taxon>
        <taxon>metagenomes</taxon>
        <taxon>ecological metagenomes</taxon>
    </lineage>
</organism>
<dbReference type="InterPro" id="IPR000653">
    <property type="entry name" value="DegT/StrS_aminotransferase"/>
</dbReference>
<proteinExistence type="predicted"/>
<name>A0A382D729_9ZZZZ</name>
<dbReference type="Gene3D" id="3.40.640.10">
    <property type="entry name" value="Type I PLP-dependent aspartate aminotransferase-like (Major domain)"/>
    <property type="match status" value="1"/>
</dbReference>
<dbReference type="InterPro" id="IPR015424">
    <property type="entry name" value="PyrdxlP-dep_Trfase"/>
</dbReference>
<accession>A0A382D729</accession>
<sequence length="295" mass="32838">MFEANFIQLSKPSISSREIKNVEKVLLGGYLGMGPETNLFESHLSDFFNRQVVCTSSGTSALHVALQSIKSSKKKIDEVLVPSLTFAACYQAITGAGLRPISCDVNPKSLNICFKEIQKKFNARTLAIMPVHYSGDPSGINKIHTFAKKNKIRVIEDAAHAFGSTYNKKLIGSFGDIACFSFDGIKNITCGEGGAIVTNDINIVRKASDIRTLGIVGDTKRRVAKKRSWSFDILEQGYRFHMSDINAAIGIIQLKRFPSFQRKRKLLAKNYEAVFANSSFIKIFQRNYDEITPHI</sequence>
<dbReference type="PANTHER" id="PTHR30244">
    <property type="entry name" value="TRANSAMINASE"/>
    <property type="match status" value="1"/>
</dbReference>
<dbReference type="SUPFAM" id="SSF53383">
    <property type="entry name" value="PLP-dependent transferases"/>
    <property type="match status" value="1"/>
</dbReference>
<dbReference type="GO" id="GO:0030170">
    <property type="term" value="F:pyridoxal phosphate binding"/>
    <property type="evidence" value="ECO:0007669"/>
    <property type="project" value="TreeGrafter"/>
</dbReference>
<protein>
    <recommendedName>
        <fullName evidence="2">Aminotransferase class I/classII domain-containing protein</fullName>
    </recommendedName>
</protein>
<feature type="non-terminal residue" evidence="1">
    <location>
        <position position="295"/>
    </location>
</feature>
<dbReference type="PANTHER" id="PTHR30244:SF34">
    <property type="entry name" value="DTDP-4-AMINO-4,6-DIDEOXYGALACTOSE TRANSAMINASE"/>
    <property type="match status" value="1"/>
</dbReference>
<evidence type="ECO:0000313" key="1">
    <source>
        <dbReference type="EMBL" id="SVB33852.1"/>
    </source>
</evidence>
<dbReference type="GO" id="GO:0008483">
    <property type="term" value="F:transaminase activity"/>
    <property type="evidence" value="ECO:0007669"/>
    <property type="project" value="TreeGrafter"/>
</dbReference>
<dbReference type="Pfam" id="PF01041">
    <property type="entry name" value="DegT_DnrJ_EryC1"/>
    <property type="match status" value="1"/>
</dbReference>
<reference evidence="1" key="1">
    <citation type="submission" date="2018-05" db="EMBL/GenBank/DDBJ databases">
        <authorList>
            <person name="Lanie J.A."/>
            <person name="Ng W.-L."/>
            <person name="Kazmierczak K.M."/>
            <person name="Andrzejewski T.M."/>
            <person name="Davidsen T.M."/>
            <person name="Wayne K.J."/>
            <person name="Tettelin H."/>
            <person name="Glass J.I."/>
            <person name="Rusch D."/>
            <person name="Podicherti R."/>
            <person name="Tsui H.-C.T."/>
            <person name="Winkler M.E."/>
        </authorList>
    </citation>
    <scope>NUCLEOTIDE SEQUENCE</scope>
</reference>
<evidence type="ECO:0008006" key="2">
    <source>
        <dbReference type="Google" id="ProtNLM"/>
    </source>
</evidence>
<dbReference type="GO" id="GO:0000271">
    <property type="term" value="P:polysaccharide biosynthetic process"/>
    <property type="evidence" value="ECO:0007669"/>
    <property type="project" value="TreeGrafter"/>
</dbReference>